<name>A0A397VV71_9GLOM</name>
<protein>
    <submittedName>
        <fullName evidence="1">Uncharacterized protein</fullName>
    </submittedName>
</protein>
<keyword evidence="2" id="KW-1185">Reference proteome</keyword>
<evidence type="ECO:0000313" key="1">
    <source>
        <dbReference type="EMBL" id="RIB25661.1"/>
    </source>
</evidence>
<dbReference type="Proteomes" id="UP000266673">
    <property type="component" value="Unassembled WGS sequence"/>
</dbReference>
<dbReference type="AlphaFoldDB" id="A0A397VV71"/>
<dbReference type="EMBL" id="QKWP01000166">
    <property type="protein sequence ID" value="RIB25661.1"/>
    <property type="molecule type" value="Genomic_DNA"/>
</dbReference>
<accession>A0A397VV71</accession>
<proteinExistence type="predicted"/>
<evidence type="ECO:0000313" key="2">
    <source>
        <dbReference type="Proteomes" id="UP000266673"/>
    </source>
</evidence>
<reference evidence="1 2" key="1">
    <citation type="submission" date="2018-06" db="EMBL/GenBank/DDBJ databases">
        <title>Comparative genomics reveals the genomic features of Rhizophagus irregularis, R. cerebriforme, R. diaphanum and Gigaspora rosea, and their symbiotic lifestyle signature.</title>
        <authorList>
            <person name="Morin E."/>
            <person name="San Clemente H."/>
            <person name="Chen E.C.H."/>
            <person name="De La Providencia I."/>
            <person name="Hainaut M."/>
            <person name="Kuo A."/>
            <person name="Kohler A."/>
            <person name="Murat C."/>
            <person name="Tang N."/>
            <person name="Roy S."/>
            <person name="Loubradou J."/>
            <person name="Henrissat B."/>
            <person name="Grigoriev I.V."/>
            <person name="Corradi N."/>
            <person name="Roux C."/>
            <person name="Martin F.M."/>
        </authorList>
    </citation>
    <scope>NUCLEOTIDE SEQUENCE [LARGE SCALE GENOMIC DNA]</scope>
    <source>
        <strain evidence="1 2">DAOM 194757</strain>
    </source>
</reference>
<gene>
    <name evidence="1" type="ORF">C2G38_2165373</name>
</gene>
<organism evidence="1 2">
    <name type="scientific">Gigaspora rosea</name>
    <dbReference type="NCBI Taxonomy" id="44941"/>
    <lineage>
        <taxon>Eukaryota</taxon>
        <taxon>Fungi</taxon>
        <taxon>Fungi incertae sedis</taxon>
        <taxon>Mucoromycota</taxon>
        <taxon>Glomeromycotina</taxon>
        <taxon>Glomeromycetes</taxon>
        <taxon>Diversisporales</taxon>
        <taxon>Gigasporaceae</taxon>
        <taxon>Gigaspora</taxon>
    </lineage>
</organism>
<comment type="caution">
    <text evidence="1">The sequence shown here is derived from an EMBL/GenBank/DDBJ whole genome shotgun (WGS) entry which is preliminary data.</text>
</comment>
<sequence>MNPEIREQKRFLRNITKDYIDLQDSNQENTEVEQILSKEELNIKLQGLLDQIKIQIQTLQGQLTLEEAYKNNEYTFLFKRATDQKGRQFSTLYTKERLIKQFKDLKDQLVKEIKRIVHQFKEKTKKELTIFNTFESQNYIYIFDKVTIINYKLLEIDSKELITEKLEERKHQRIPIAEELLEGTYNNNKEYELAKTKEKQFKDTHEEETLLALEGARNIQENDQATQIIFPNTELTQATQNYLLQHHTQLILETSTTRRNPRTNSLEIIGTPIIAEAIGILLQTAFGQYTIYYAYDQINNKRLGLPTDIFNAR</sequence>